<accession>A0AAD1Y2Z1</accession>
<feature type="region of interest" description="Disordered" evidence="2">
    <location>
        <begin position="126"/>
        <end position="288"/>
    </location>
</feature>
<keyword evidence="1" id="KW-0175">Coiled coil</keyword>
<evidence type="ECO:0000256" key="1">
    <source>
        <dbReference type="SAM" id="Coils"/>
    </source>
</evidence>
<feature type="compositionally biased region" description="Polar residues" evidence="2">
    <location>
        <begin position="159"/>
        <end position="170"/>
    </location>
</feature>
<feature type="compositionally biased region" description="Low complexity" evidence="2">
    <location>
        <begin position="698"/>
        <end position="711"/>
    </location>
</feature>
<feature type="region of interest" description="Disordered" evidence="2">
    <location>
        <begin position="1"/>
        <end position="41"/>
    </location>
</feature>
<dbReference type="Proteomes" id="UP001295684">
    <property type="component" value="Unassembled WGS sequence"/>
</dbReference>
<protein>
    <submittedName>
        <fullName evidence="3">Uncharacterized protein</fullName>
    </submittedName>
</protein>
<reference evidence="3" key="1">
    <citation type="submission" date="2023-07" db="EMBL/GenBank/DDBJ databases">
        <authorList>
            <consortium name="AG Swart"/>
            <person name="Singh M."/>
            <person name="Singh A."/>
            <person name="Seah K."/>
            <person name="Emmerich C."/>
        </authorList>
    </citation>
    <scope>NUCLEOTIDE SEQUENCE</scope>
    <source>
        <strain evidence="3">DP1</strain>
    </source>
</reference>
<feature type="compositionally biased region" description="Basic and acidic residues" evidence="2">
    <location>
        <begin position="712"/>
        <end position="739"/>
    </location>
</feature>
<evidence type="ECO:0000313" key="3">
    <source>
        <dbReference type="EMBL" id="CAI2383712.1"/>
    </source>
</evidence>
<keyword evidence="4" id="KW-1185">Reference proteome</keyword>
<feature type="compositionally biased region" description="Basic residues" evidence="2">
    <location>
        <begin position="239"/>
        <end position="254"/>
    </location>
</feature>
<feature type="compositionally biased region" description="Polar residues" evidence="2">
    <location>
        <begin position="189"/>
        <end position="206"/>
    </location>
</feature>
<evidence type="ECO:0000256" key="2">
    <source>
        <dbReference type="SAM" id="MobiDB-lite"/>
    </source>
</evidence>
<organism evidence="3 4">
    <name type="scientific">Euplotes crassus</name>
    <dbReference type="NCBI Taxonomy" id="5936"/>
    <lineage>
        <taxon>Eukaryota</taxon>
        <taxon>Sar</taxon>
        <taxon>Alveolata</taxon>
        <taxon>Ciliophora</taxon>
        <taxon>Intramacronucleata</taxon>
        <taxon>Spirotrichea</taxon>
        <taxon>Hypotrichia</taxon>
        <taxon>Euplotida</taxon>
        <taxon>Euplotidae</taxon>
        <taxon>Moneuplotes</taxon>
    </lineage>
</organism>
<feature type="compositionally biased region" description="Low complexity" evidence="2">
    <location>
        <begin position="680"/>
        <end position="691"/>
    </location>
</feature>
<feature type="compositionally biased region" description="Polar residues" evidence="2">
    <location>
        <begin position="63"/>
        <end position="76"/>
    </location>
</feature>
<name>A0AAD1Y2Z1_EUPCR</name>
<feature type="compositionally biased region" description="Basic and acidic residues" evidence="2">
    <location>
        <begin position="171"/>
        <end position="180"/>
    </location>
</feature>
<comment type="caution">
    <text evidence="3">The sequence shown here is derived from an EMBL/GenBank/DDBJ whole genome shotgun (WGS) entry which is preliminary data.</text>
</comment>
<dbReference type="AlphaFoldDB" id="A0AAD1Y2Z1"/>
<feature type="compositionally biased region" description="Basic residues" evidence="2">
    <location>
        <begin position="392"/>
        <end position="405"/>
    </location>
</feature>
<sequence length="739" mass="86322">MSAFNTNPFAAKKTTKHNQSNLSNTSNNRTPFPTRGNFEKQGTFHQIQMHSPMRDLMFEKSRSAQMSVQEMGSAQESLFEPENEGPLPPPAEFVMKRAEIQDQIKKNESEDNFEKENETILNEMKAMREESELIKNKFKERPKAAGEGKNKKRMRTQIKSKISAHSPSSRPQDHNIEKSELPLNLVLESKTQNDPFNCRKTSQNVNKPQKLSKPKKSKTSPPKSKPQVENINSTVKESKPKKTKKIQKRPQKSTKKVDKKSEQVDKERRMQDVEEQEPTKEVEEQPKELVEEADQILKEPDLEEQGKTQDIDIYDRNNEKKILKLYKDLVIDQLEDQRKNRIKMAGRRLVTSLSPQRCPVCTLQPPCNHFTPEALQKKNEEYQLAEAEKLKQKPKQIKKKNPHNKSKMDMKQLHGRQQVLTAHNKMRMFSKEDDRSRDQLSNNFRNTGFFSNPHTPGSQGERNKYFGARLNRSHYHNNPENSDFFPEVDASDNPKINNVKIRIQGKKQKIMWGNLNSSLPNAADKSKRNKSDFSMRDTRRHAKLLAKIEKYKEDKILQELKMIEVEKMKTAKMMRIRRIKEQKRKAYLDEQKNKLIDYHKRRLEQKVEEEKSKEIEKKKEQMKLHKSRRYFSIQKKRLIEYHQRKEVTESILGMNIQDSTKLELNNFSPLATPNNIVPINMKSNSKGSLKSSSRKSPNKTSSQAKIEIPKLPIKEIQKNDPNESVPKKSIEEAKDNIEK</sequence>
<feature type="region of interest" description="Disordered" evidence="2">
    <location>
        <begin position="671"/>
        <end position="739"/>
    </location>
</feature>
<feature type="region of interest" description="Disordered" evidence="2">
    <location>
        <begin position="388"/>
        <end position="412"/>
    </location>
</feature>
<feature type="region of interest" description="Disordered" evidence="2">
    <location>
        <begin position="516"/>
        <end position="535"/>
    </location>
</feature>
<feature type="compositionally biased region" description="Basic and acidic residues" evidence="2">
    <location>
        <begin position="126"/>
        <end position="149"/>
    </location>
</feature>
<feature type="compositionally biased region" description="Polar residues" evidence="2">
    <location>
        <begin position="17"/>
        <end position="31"/>
    </location>
</feature>
<feature type="region of interest" description="Disordered" evidence="2">
    <location>
        <begin position="62"/>
        <end position="90"/>
    </location>
</feature>
<feature type="coiled-coil region" evidence="1">
    <location>
        <begin position="600"/>
        <end position="628"/>
    </location>
</feature>
<gene>
    <name evidence="3" type="ORF">ECRASSUSDP1_LOCUS25222</name>
</gene>
<dbReference type="EMBL" id="CAMPGE010026010">
    <property type="protein sequence ID" value="CAI2383712.1"/>
    <property type="molecule type" value="Genomic_DNA"/>
</dbReference>
<evidence type="ECO:0000313" key="4">
    <source>
        <dbReference type="Proteomes" id="UP001295684"/>
    </source>
</evidence>
<feature type="compositionally biased region" description="Basic and acidic residues" evidence="2">
    <location>
        <begin position="255"/>
        <end position="288"/>
    </location>
</feature>
<proteinExistence type="predicted"/>
<feature type="compositionally biased region" description="Basic and acidic residues" evidence="2">
    <location>
        <begin position="524"/>
        <end position="535"/>
    </location>
</feature>